<proteinExistence type="predicted"/>
<dbReference type="PATRIC" id="fig|1429438.4.peg.5529"/>
<dbReference type="InterPro" id="IPR042099">
    <property type="entry name" value="ANL_N_sf"/>
</dbReference>
<evidence type="ECO:0000313" key="2">
    <source>
        <dbReference type="EMBL" id="ETW95826.1"/>
    </source>
</evidence>
<dbReference type="PANTHER" id="PTHR43767:SF1">
    <property type="entry name" value="NONRIBOSOMAL PEPTIDE SYNTHASE PES1 (EUROFUNG)-RELATED"/>
    <property type="match status" value="1"/>
</dbReference>
<feature type="domain" description="AMP-binding enzyme C-terminal" evidence="1">
    <location>
        <begin position="123"/>
        <end position="198"/>
    </location>
</feature>
<dbReference type="HOGENOM" id="CLU_000022_17_3_7"/>
<dbReference type="InterPro" id="IPR025110">
    <property type="entry name" value="AMP-bd_C"/>
</dbReference>
<gene>
    <name evidence="2" type="ORF">ETSY1_29045</name>
</gene>
<dbReference type="Gene3D" id="3.30.300.30">
    <property type="match status" value="1"/>
</dbReference>
<keyword evidence="3" id="KW-1185">Reference proteome</keyword>
<dbReference type="Proteomes" id="UP000019141">
    <property type="component" value="Unassembled WGS sequence"/>
</dbReference>
<dbReference type="EMBL" id="AZHW01000867">
    <property type="protein sequence ID" value="ETW95826.1"/>
    <property type="molecule type" value="Genomic_DNA"/>
</dbReference>
<dbReference type="InterPro" id="IPR045851">
    <property type="entry name" value="AMP-bd_C_sf"/>
</dbReference>
<comment type="caution">
    <text evidence="2">The sequence shown here is derived from an EMBL/GenBank/DDBJ whole genome shotgun (WGS) entry which is preliminary data.</text>
</comment>
<organism evidence="2 3">
    <name type="scientific">Entotheonella factor</name>
    <dbReference type="NCBI Taxonomy" id="1429438"/>
    <lineage>
        <taxon>Bacteria</taxon>
        <taxon>Pseudomonadati</taxon>
        <taxon>Nitrospinota/Tectimicrobiota group</taxon>
        <taxon>Candidatus Tectimicrobiota</taxon>
        <taxon>Candidatus Entotheonellia</taxon>
        <taxon>Candidatus Entotheonellales</taxon>
        <taxon>Candidatus Entotheonellaceae</taxon>
        <taxon>Candidatus Entotheonella</taxon>
    </lineage>
</organism>
<name>W4LET1_ENTF1</name>
<dbReference type="Pfam" id="PF13193">
    <property type="entry name" value="AMP-binding_C"/>
    <property type="match status" value="1"/>
</dbReference>
<dbReference type="AlphaFoldDB" id="W4LET1"/>
<dbReference type="InterPro" id="IPR050237">
    <property type="entry name" value="ATP-dep_AMP-bd_enzyme"/>
</dbReference>
<sequence>MLFPSAVLSNGYGTTETGPVGFGPHPDGIPTPPLALGYPMDGIRLRLVDGDNRDADEGVLEMWTPALMPGYHQLPERTAAAMTDDGYYITGDIMRRDAHGFYEFVGRADDMFVCSGENIYPGEVEKMLERHPAIHQACVVPVPDEIRGQKPVVFVVPASGATLAAQDVKEFALANAPAYQHPRHVEFVAELPLAGTNKVDRHALIQRAASLDSQG</sequence>
<evidence type="ECO:0000313" key="3">
    <source>
        <dbReference type="Proteomes" id="UP000019141"/>
    </source>
</evidence>
<dbReference type="GO" id="GO:0016878">
    <property type="term" value="F:acid-thiol ligase activity"/>
    <property type="evidence" value="ECO:0007669"/>
    <property type="project" value="UniProtKB-ARBA"/>
</dbReference>
<evidence type="ECO:0000259" key="1">
    <source>
        <dbReference type="Pfam" id="PF13193"/>
    </source>
</evidence>
<reference evidence="2 3" key="1">
    <citation type="journal article" date="2014" name="Nature">
        <title>An environmental bacterial taxon with a large and distinct metabolic repertoire.</title>
        <authorList>
            <person name="Wilson M.C."/>
            <person name="Mori T."/>
            <person name="Ruckert C."/>
            <person name="Uria A.R."/>
            <person name="Helf M.J."/>
            <person name="Takada K."/>
            <person name="Gernert C."/>
            <person name="Steffens U.A."/>
            <person name="Heycke N."/>
            <person name="Schmitt S."/>
            <person name="Rinke C."/>
            <person name="Helfrich E.J."/>
            <person name="Brachmann A.O."/>
            <person name="Gurgui C."/>
            <person name="Wakimoto T."/>
            <person name="Kracht M."/>
            <person name="Crusemann M."/>
            <person name="Hentschel U."/>
            <person name="Abe I."/>
            <person name="Matsunaga S."/>
            <person name="Kalinowski J."/>
            <person name="Takeyama H."/>
            <person name="Piel J."/>
        </authorList>
    </citation>
    <scope>NUCLEOTIDE SEQUENCE [LARGE SCALE GENOMIC DNA]</scope>
    <source>
        <strain evidence="3">TSY1</strain>
    </source>
</reference>
<protein>
    <recommendedName>
        <fullName evidence="1">AMP-binding enzyme C-terminal domain-containing protein</fullName>
    </recommendedName>
</protein>
<dbReference type="SUPFAM" id="SSF56801">
    <property type="entry name" value="Acetyl-CoA synthetase-like"/>
    <property type="match status" value="1"/>
</dbReference>
<dbReference type="PANTHER" id="PTHR43767">
    <property type="entry name" value="LONG-CHAIN-FATTY-ACID--COA LIGASE"/>
    <property type="match status" value="1"/>
</dbReference>
<dbReference type="Gene3D" id="3.40.50.12780">
    <property type="entry name" value="N-terminal domain of ligase-like"/>
    <property type="match status" value="1"/>
</dbReference>
<accession>W4LET1</accession>
<dbReference type="CDD" id="cd04433">
    <property type="entry name" value="AFD_class_I"/>
    <property type="match status" value="1"/>
</dbReference>